<dbReference type="EMBL" id="VSSQ01083199">
    <property type="protein sequence ID" value="MPN31611.1"/>
    <property type="molecule type" value="Genomic_DNA"/>
</dbReference>
<organism evidence="2">
    <name type="scientific">bioreactor metagenome</name>
    <dbReference type="NCBI Taxonomy" id="1076179"/>
    <lineage>
        <taxon>unclassified sequences</taxon>
        <taxon>metagenomes</taxon>
        <taxon>ecological metagenomes</taxon>
    </lineage>
</organism>
<comment type="caution">
    <text evidence="2">The sequence shown here is derived from an EMBL/GenBank/DDBJ whole genome shotgun (WGS) entry which is preliminary data.</text>
</comment>
<dbReference type="AlphaFoldDB" id="A0A645GXL3"/>
<dbReference type="Pfam" id="PF03572">
    <property type="entry name" value="Peptidase_S41"/>
    <property type="match status" value="1"/>
</dbReference>
<reference evidence="2" key="1">
    <citation type="submission" date="2019-08" db="EMBL/GenBank/DDBJ databases">
        <authorList>
            <person name="Kucharzyk K."/>
            <person name="Murdoch R.W."/>
            <person name="Higgins S."/>
            <person name="Loffler F."/>
        </authorList>
    </citation>
    <scope>NUCLEOTIDE SEQUENCE</scope>
</reference>
<dbReference type="InterPro" id="IPR029045">
    <property type="entry name" value="ClpP/crotonase-like_dom_sf"/>
</dbReference>
<feature type="domain" description="Tail specific protease" evidence="1">
    <location>
        <begin position="2"/>
        <end position="88"/>
    </location>
</feature>
<evidence type="ECO:0000259" key="1">
    <source>
        <dbReference type="Pfam" id="PF03572"/>
    </source>
</evidence>
<protein>
    <recommendedName>
        <fullName evidence="1">Tail specific protease domain-containing protein</fullName>
    </recommendedName>
</protein>
<gene>
    <name evidence="2" type="ORF">SDC9_179085</name>
</gene>
<evidence type="ECO:0000313" key="2">
    <source>
        <dbReference type="EMBL" id="MPN31611.1"/>
    </source>
</evidence>
<accession>A0A645GXL3</accession>
<sequence length="148" mass="16735">MIKELNEKEVDKFVIDLRYNTGGSSTLMDDFVTQLYDVKKLRDKGKIFVITGRQTFSAGVMACNSLNKSTNAIFFGEPTGGNVNSYGYMHMFTLPNSKLEASYSTDYYDLDPSYKDSFVPDVIVEQSFDNYLKGIDDVYEAVKAYGKE</sequence>
<dbReference type="SUPFAM" id="SSF52096">
    <property type="entry name" value="ClpP/crotonase"/>
    <property type="match status" value="1"/>
</dbReference>
<proteinExistence type="predicted"/>
<dbReference type="InterPro" id="IPR005151">
    <property type="entry name" value="Tail-specific_protease"/>
</dbReference>
<name>A0A645GXL3_9ZZZZ</name>
<dbReference type="Gene3D" id="3.90.226.10">
    <property type="entry name" value="2-enoyl-CoA Hydratase, Chain A, domain 1"/>
    <property type="match status" value="2"/>
</dbReference>